<evidence type="ECO:0000256" key="1">
    <source>
        <dbReference type="SAM" id="Coils"/>
    </source>
</evidence>
<dbReference type="CDD" id="cd01948">
    <property type="entry name" value="EAL"/>
    <property type="match status" value="1"/>
</dbReference>
<dbReference type="CDD" id="cd01949">
    <property type="entry name" value="GGDEF"/>
    <property type="match status" value="1"/>
</dbReference>
<organism evidence="4 5">
    <name type="scientific">Bacterioplanoides pacificum</name>
    <dbReference type="NCBI Taxonomy" id="1171596"/>
    <lineage>
        <taxon>Bacteria</taxon>
        <taxon>Pseudomonadati</taxon>
        <taxon>Pseudomonadota</taxon>
        <taxon>Gammaproteobacteria</taxon>
        <taxon>Oceanospirillales</taxon>
        <taxon>Oceanospirillaceae</taxon>
        <taxon>Bacterioplanoides</taxon>
    </lineage>
</organism>
<dbReference type="InterPro" id="IPR001633">
    <property type="entry name" value="EAL_dom"/>
</dbReference>
<accession>A0ABV7VWT1</accession>
<reference evidence="5" key="1">
    <citation type="journal article" date="2019" name="Int. J. Syst. Evol. Microbiol.">
        <title>The Global Catalogue of Microorganisms (GCM) 10K type strain sequencing project: providing services to taxonomists for standard genome sequencing and annotation.</title>
        <authorList>
            <consortium name="The Broad Institute Genomics Platform"/>
            <consortium name="The Broad Institute Genome Sequencing Center for Infectious Disease"/>
            <person name="Wu L."/>
            <person name="Ma J."/>
        </authorList>
    </citation>
    <scope>NUCLEOTIDE SEQUENCE [LARGE SCALE GENOMIC DNA]</scope>
    <source>
        <strain evidence="5">KCTC 42424</strain>
    </source>
</reference>
<dbReference type="NCBIfam" id="TIGR00254">
    <property type="entry name" value="GGDEF"/>
    <property type="match status" value="1"/>
</dbReference>
<evidence type="ECO:0000313" key="4">
    <source>
        <dbReference type="EMBL" id="MFC3681760.1"/>
    </source>
</evidence>
<evidence type="ECO:0000259" key="3">
    <source>
        <dbReference type="PROSITE" id="PS50887"/>
    </source>
</evidence>
<gene>
    <name evidence="4" type="ORF">ACFOMG_16790</name>
</gene>
<protein>
    <submittedName>
        <fullName evidence="4">DUF1631 family protein</fullName>
    </submittedName>
</protein>
<dbReference type="InterPro" id="IPR009875">
    <property type="entry name" value="PilZ_domain"/>
</dbReference>
<dbReference type="InterPro" id="IPR035919">
    <property type="entry name" value="EAL_sf"/>
</dbReference>
<dbReference type="InterPro" id="IPR029787">
    <property type="entry name" value="Nucleotide_cyclase"/>
</dbReference>
<dbReference type="SUPFAM" id="SSF55073">
    <property type="entry name" value="Nucleotide cyclase"/>
    <property type="match status" value="1"/>
</dbReference>
<dbReference type="InterPro" id="IPR000160">
    <property type="entry name" value="GGDEF_dom"/>
</dbReference>
<dbReference type="InterPro" id="IPR050706">
    <property type="entry name" value="Cyclic-di-GMP_PDE-like"/>
</dbReference>
<dbReference type="Pfam" id="PF07793">
    <property type="entry name" value="DUF1631"/>
    <property type="match status" value="1"/>
</dbReference>
<dbReference type="PANTHER" id="PTHR33121">
    <property type="entry name" value="CYCLIC DI-GMP PHOSPHODIESTERASE PDEF"/>
    <property type="match status" value="1"/>
</dbReference>
<dbReference type="InterPro" id="IPR012434">
    <property type="entry name" value="DUF1631"/>
</dbReference>
<feature type="coiled-coil region" evidence="1">
    <location>
        <begin position="539"/>
        <end position="592"/>
    </location>
</feature>
<feature type="domain" description="GGDEF" evidence="3">
    <location>
        <begin position="850"/>
        <end position="982"/>
    </location>
</feature>
<dbReference type="Pfam" id="PF00990">
    <property type="entry name" value="GGDEF"/>
    <property type="match status" value="1"/>
</dbReference>
<dbReference type="SUPFAM" id="SSF141371">
    <property type="entry name" value="PilZ domain-like"/>
    <property type="match status" value="1"/>
</dbReference>
<dbReference type="SUPFAM" id="SSF141868">
    <property type="entry name" value="EAL domain-like"/>
    <property type="match status" value="1"/>
</dbReference>
<keyword evidence="1" id="KW-0175">Coiled coil</keyword>
<dbReference type="EMBL" id="JBHRYB010000024">
    <property type="protein sequence ID" value="MFC3681760.1"/>
    <property type="molecule type" value="Genomic_DNA"/>
</dbReference>
<sequence length="1249" mass="141984">MAAELREHPRFNSEFIAQLRLADDGWHDCTVTDYSHSGMKLAWPHGTTEAGDQPLLLRLQLDGELLEIEVEWVYQRDKEAGVRFHKPDDKVFLRLQEFNQNHKPQGGLSAEKRQQFRQLFQQAAAGMVDKLPKLWLPGFIEATFEQANFARNTTEQQLWLKLEKQSKDNAASFYRAFHQALEQQMMLWLDGKPRASRDNLRGQSTDTLSLVQQAEFEDWLLAKVTASHLQSRLSHISFEVRQLLDTLSDASTEDCFNPIGPNTVTDAFRDALDKLSLPQKARSLAFDTFEQTAFLVLQNGYQDICKQIDIPMSMRYRRRRAGSNEPVVHITPATDHADDNSAASTLAQAANEHPAIAPAAVSPGSPAVAANSLQNFQRHQQEARQAYSNIQSLLKLRYQRFEQLQQGELVSLPLAEPQAVESVVSELAKEQQSLPANIREQVEDALAEQENSLPQESRDAIETIEQVTQNLLSSDQVADFVKPHIERLGWPLLRLMLKDASLLFNPEHPGRLVLNQLAKLGKLTTSGEAQLSKRLSGMIEPLLEKLENNESSLDELMENLQGLVANAERKARKNAERVAQAAEGEHKLQKARRKIEYLIGKDSSGRTLPNCVVEWLNDGWQQLLSLLLLREGVDSKRFTGAVKLYRQVLALFNPKNAGRQELLQRFRPMMELARKELDQLNGTLPQHQQWYNDILAAAEQHLAQGEVHETVDLPTYVAEQEETVPEGRGTRKAQNLQVGDWLLLVRQDQAVSIVWIAPDYSKFACVNHSGMKVIDFTLAELAIAFDNNQVKRLYEQDESAVDQSVDKLVQQIYHDLSEQANIDSLTGLFNRQYFVRQLHEMFDQQARLPSDLTLCMIDIDQFKLINKSYGVDGGDACLQSVATLLEDQESDSLCARIGSNEFALLLRRADIEQAEAIMRTLKQRIEDFDIDTGEQKFRIHVSIGIAEMNSDLQDASELIEQAESACLVAKEKGGSRLIRYQFDDISHQRQDEFMSWGNKLNQALANEQLKVLCVPVKGIQDRYLTEKQYEILISIEDENGAHIPPLEYLQAAENYNRMYMLDRWILEQVVRWLSDHTRQAIDIDRFILRLSGHAINDEALLSYIFEQAREKDIPVDKLCFELNETSAIKNLDDAADFMHEMRELGCHFVLSDFGTGQSSFEYLKSLPVDYVKIDHSFIDNLHSSSADYALVKSIQEITHFMAKKTIAEYSTNGSVWEILKSIGIDYCAGSAEEHIALHDLAEQLDQPRQ</sequence>
<dbReference type="SMART" id="SM00267">
    <property type="entry name" value="GGDEF"/>
    <property type="match status" value="1"/>
</dbReference>
<dbReference type="PANTHER" id="PTHR33121:SF23">
    <property type="entry name" value="CYCLIC DI-GMP PHOSPHODIESTERASE PDEB"/>
    <property type="match status" value="1"/>
</dbReference>
<dbReference type="SMART" id="SM00052">
    <property type="entry name" value="EAL"/>
    <property type="match status" value="1"/>
</dbReference>
<dbReference type="Gene3D" id="3.30.70.270">
    <property type="match status" value="1"/>
</dbReference>
<evidence type="ECO:0000259" key="2">
    <source>
        <dbReference type="PROSITE" id="PS50883"/>
    </source>
</evidence>
<dbReference type="InterPro" id="IPR043128">
    <property type="entry name" value="Rev_trsase/Diguanyl_cyclase"/>
</dbReference>
<keyword evidence="5" id="KW-1185">Reference proteome</keyword>
<dbReference type="Pfam" id="PF00563">
    <property type="entry name" value="EAL"/>
    <property type="match status" value="1"/>
</dbReference>
<proteinExistence type="predicted"/>
<dbReference type="Gene3D" id="3.20.20.450">
    <property type="entry name" value="EAL domain"/>
    <property type="match status" value="1"/>
</dbReference>
<comment type="caution">
    <text evidence="4">The sequence shown here is derived from an EMBL/GenBank/DDBJ whole genome shotgun (WGS) entry which is preliminary data.</text>
</comment>
<dbReference type="RefSeq" id="WP_376868367.1">
    <property type="nucleotide sequence ID" value="NZ_JBHRYB010000024.1"/>
</dbReference>
<dbReference type="Pfam" id="PF07238">
    <property type="entry name" value="PilZ"/>
    <property type="match status" value="1"/>
</dbReference>
<name>A0ABV7VWT1_9GAMM</name>
<dbReference type="PROSITE" id="PS50887">
    <property type="entry name" value="GGDEF"/>
    <property type="match status" value="1"/>
</dbReference>
<dbReference type="PROSITE" id="PS50883">
    <property type="entry name" value="EAL"/>
    <property type="match status" value="1"/>
</dbReference>
<dbReference type="Proteomes" id="UP001595722">
    <property type="component" value="Unassembled WGS sequence"/>
</dbReference>
<feature type="coiled-coil region" evidence="1">
    <location>
        <begin position="911"/>
        <end position="972"/>
    </location>
</feature>
<evidence type="ECO:0000313" key="5">
    <source>
        <dbReference type="Proteomes" id="UP001595722"/>
    </source>
</evidence>
<dbReference type="Gene3D" id="2.40.10.220">
    <property type="entry name" value="predicted glycosyltransferase like domains"/>
    <property type="match status" value="1"/>
</dbReference>
<feature type="domain" description="EAL" evidence="2">
    <location>
        <begin position="993"/>
        <end position="1249"/>
    </location>
</feature>